<name>A0A1R1S6N1_9ACTN</name>
<feature type="region of interest" description="Disordered" evidence="1">
    <location>
        <begin position="1"/>
        <end position="20"/>
    </location>
</feature>
<dbReference type="SUPFAM" id="SSF54427">
    <property type="entry name" value="NTF2-like"/>
    <property type="match status" value="1"/>
</dbReference>
<organism evidence="3 4">
    <name type="scientific">Streptomyces sparsogenes DSM 40356</name>
    <dbReference type="NCBI Taxonomy" id="1331668"/>
    <lineage>
        <taxon>Bacteria</taxon>
        <taxon>Bacillati</taxon>
        <taxon>Actinomycetota</taxon>
        <taxon>Actinomycetes</taxon>
        <taxon>Kitasatosporales</taxon>
        <taxon>Streptomycetaceae</taxon>
        <taxon>Streptomyces</taxon>
    </lineage>
</organism>
<dbReference type="EMBL" id="ASQP01000499">
    <property type="protein sequence ID" value="OMI33981.1"/>
    <property type="molecule type" value="Genomic_DNA"/>
</dbReference>
<evidence type="ECO:0000313" key="3">
    <source>
        <dbReference type="EMBL" id="OMI33981.1"/>
    </source>
</evidence>
<dbReference type="Proteomes" id="UP000186168">
    <property type="component" value="Unassembled WGS sequence"/>
</dbReference>
<dbReference type="GeneID" id="96742504"/>
<evidence type="ECO:0000313" key="4">
    <source>
        <dbReference type="Proteomes" id="UP000186168"/>
    </source>
</evidence>
<comment type="caution">
    <text evidence="3">The sequence shown here is derived from an EMBL/GenBank/DDBJ whole genome shotgun (WGS) entry which is preliminary data.</text>
</comment>
<dbReference type="RefSeq" id="WP_079150842.1">
    <property type="nucleotide sequence ID" value="NZ_ASQP01000499.1"/>
</dbReference>
<dbReference type="Gene3D" id="3.10.450.50">
    <property type="match status" value="1"/>
</dbReference>
<dbReference type="InterPro" id="IPR032710">
    <property type="entry name" value="NTF2-like_dom_sf"/>
</dbReference>
<accession>A0A1R1S6N1</accession>
<dbReference type="Pfam" id="PF13577">
    <property type="entry name" value="SnoaL_4"/>
    <property type="match status" value="1"/>
</dbReference>
<reference evidence="3 4" key="1">
    <citation type="submission" date="2013-05" db="EMBL/GenBank/DDBJ databases">
        <title>Genome sequence of Streptomyces sparsogenes DSM 40356.</title>
        <authorList>
            <person name="Coyne S."/>
            <person name="Seebeck F.P."/>
        </authorList>
    </citation>
    <scope>NUCLEOTIDE SEQUENCE [LARGE SCALE GENOMIC DNA]</scope>
    <source>
        <strain evidence="3 4">DSM 40356</strain>
    </source>
</reference>
<evidence type="ECO:0000256" key="1">
    <source>
        <dbReference type="SAM" id="MobiDB-lite"/>
    </source>
</evidence>
<protein>
    <submittedName>
        <fullName evidence="3">Hydroxylacyl-CoA dehydrogenase</fullName>
    </submittedName>
</protein>
<dbReference type="InterPro" id="IPR037401">
    <property type="entry name" value="SnoaL-like"/>
</dbReference>
<dbReference type="STRING" id="67365.GCA_001704635_04869"/>
<feature type="domain" description="SnoaL-like" evidence="2">
    <location>
        <begin position="28"/>
        <end position="154"/>
    </location>
</feature>
<evidence type="ECO:0000259" key="2">
    <source>
        <dbReference type="Pfam" id="PF13577"/>
    </source>
</evidence>
<proteinExistence type="predicted"/>
<keyword evidence="4" id="KW-1185">Reference proteome</keyword>
<sequence length="161" mass="17584">MTVAAHPATTPADPAGPARMAGPGGLAELYAEIQQFYARQMRLLDDGEAEAWAETFAEDGVFAANAHPEPFTGRAAIAAGARRATDDFAARGIRRRHWLGMLSLEPKDEHTVLVRSYAQVIETPRAGQPVLRASTGCADLLVRRDGRWLVLDRRIHRDDLG</sequence>
<dbReference type="AlphaFoldDB" id="A0A1R1S6N1"/>
<gene>
    <name evidence="3" type="ORF">SPAR_38764</name>
</gene>